<evidence type="ECO:0000313" key="1">
    <source>
        <dbReference type="EMBL" id="KAJ8872881.1"/>
    </source>
</evidence>
<protein>
    <submittedName>
        <fullName evidence="1">Uncharacterized protein</fullName>
    </submittedName>
</protein>
<comment type="caution">
    <text evidence="1">The sequence shown here is derived from an EMBL/GenBank/DDBJ whole genome shotgun (WGS) entry which is preliminary data.</text>
</comment>
<gene>
    <name evidence="1" type="ORF">PR048_026497</name>
</gene>
<keyword evidence="2" id="KW-1185">Reference proteome</keyword>
<reference evidence="1 2" key="1">
    <citation type="submission" date="2023-02" db="EMBL/GenBank/DDBJ databases">
        <title>LHISI_Scaffold_Assembly.</title>
        <authorList>
            <person name="Stuart O.P."/>
            <person name="Cleave R."/>
            <person name="Magrath M.J.L."/>
            <person name="Mikheyev A.S."/>
        </authorList>
    </citation>
    <scope>NUCLEOTIDE SEQUENCE [LARGE SCALE GENOMIC DNA]</scope>
    <source>
        <strain evidence="1">Daus_M_001</strain>
        <tissue evidence="1">Leg muscle</tissue>
    </source>
</reference>
<dbReference type="EMBL" id="JARBHB010000011">
    <property type="protein sequence ID" value="KAJ8872881.1"/>
    <property type="molecule type" value="Genomic_DNA"/>
</dbReference>
<evidence type="ECO:0000313" key="2">
    <source>
        <dbReference type="Proteomes" id="UP001159363"/>
    </source>
</evidence>
<proteinExistence type="predicted"/>
<sequence>MATDSRMSIKLPKPLIITEGVATNIMKKSLEIQVATFMTLIGPDAADIYNTEENSITVIKAKFDAEMFNMIMQTEEQPFDNFLTSVINQDKNCEFQKLTNSLLCDKIVVGNASDYVNG</sequence>
<organism evidence="1 2">
    <name type="scientific">Dryococelus australis</name>
    <dbReference type="NCBI Taxonomy" id="614101"/>
    <lineage>
        <taxon>Eukaryota</taxon>
        <taxon>Metazoa</taxon>
        <taxon>Ecdysozoa</taxon>
        <taxon>Arthropoda</taxon>
        <taxon>Hexapoda</taxon>
        <taxon>Insecta</taxon>
        <taxon>Pterygota</taxon>
        <taxon>Neoptera</taxon>
        <taxon>Polyneoptera</taxon>
        <taxon>Phasmatodea</taxon>
        <taxon>Verophasmatodea</taxon>
        <taxon>Anareolatae</taxon>
        <taxon>Phasmatidae</taxon>
        <taxon>Eurycanthinae</taxon>
        <taxon>Dryococelus</taxon>
    </lineage>
</organism>
<accession>A0ABQ9GLH0</accession>
<dbReference type="Proteomes" id="UP001159363">
    <property type="component" value="Chromosome 10"/>
</dbReference>
<name>A0ABQ9GLH0_9NEOP</name>